<gene>
    <name evidence="3" type="ORF">WJX72_005026</name>
</gene>
<dbReference type="AlphaFoldDB" id="A0AAW1NZ11"/>
<dbReference type="EMBL" id="JALJOR010000022">
    <property type="protein sequence ID" value="KAK9803274.1"/>
    <property type="molecule type" value="Genomic_DNA"/>
</dbReference>
<dbReference type="InterPro" id="IPR032466">
    <property type="entry name" value="Metal_Hydrolase"/>
</dbReference>
<sequence>MGAAALVLVKAPAKLYTPAQQAPAHLLLGGGKVLGLLGDAQASLIDQLGPRVVQVLDASSCCVCPGLVDMHVHITGGGGEAGPSSRCPESQLSTFLNAGITTAVGVLGTDSVSRCQENLITKCKALNKDGITCYHWCGSYRIPAATITGSIQRELCLIESCIGVGEVAVSDHRSAVPIAHELARIASEARVGGMLSGCCGLCYCHMGDGSAGLDPLRQALAMSELPITQFLPTHAARNDHLWSDGLQWLREGGNLDITADDRAQHALQDVHDNKPSLLESCTISSDAFGSLPVFDQHGRLVGYDVGDPQSLLQLLQTMVLGIPRWPLEKVLPLLTSQPAARLCLHQKGQIAAGRDADLLLLDSNTLELQYVIANGVLSTPAHSLCACTCIARSPVAAEVSNGFLAKFSTTRSSNGLLPALTVQLHSWPRAAQEEEDKEHARQRSLVPAAPRSLLAACVQGRSPMLTQQAGLATLAEQADHTDRINPSPKGDLQGRNAYDSSTAAASYTVLALGHAGLAIPAVFMPELGAQVFFGSSVISPVHAQLFYLLGTGLLGGGVASWVLRDINHWWLAAVSAWLFCHGVSASALQPCQAGR</sequence>
<dbReference type="NCBIfam" id="TIGR01975">
    <property type="entry name" value="isoAsp_dipep"/>
    <property type="match status" value="1"/>
</dbReference>
<dbReference type="Proteomes" id="UP001489004">
    <property type="component" value="Unassembled WGS sequence"/>
</dbReference>
<name>A0AAW1NZ11_9CHLO</name>
<evidence type="ECO:0008006" key="5">
    <source>
        <dbReference type="Google" id="ProtNLM"/>
    </source>
</evidence>
<reference evidence="3 4" key="1">
    <citation type="journal article" date="2024" name="Nat. Commun.">
        <title>Phylogenomics reveals the evolutionary origins of lichenization in chlorophyte algae.</title>
        <authorList>
            <person name="Puginier C."/>
            <person name="Libourel C."/>
            <person name="Otte J."/>
            <person name="Skaloud P."/>
            <person name="Haon M."/>
            <person name="Grisel S."/>
            <person name="Petersen M."/>
            <person name="Berrin J.G."/>
            <person name="Delaux P.M."/>
            <person name="Dal Grande F."/>
            <person name="Keller J."/>
        </authorList>
    </citation>
    <scope>NUCLEOTIDE SEQUENCE [LARGE SCALE GENOMIC DNA]</scope>
    <source>
        <strain evidence="3 4">SAG 2043</strain>
    </source>
</reference>
<accession>A0AAW1NZ11</accession>
<dbReference type="InterPro" id="IPR011059">
    <property type="entry name" value="Metal-dep_hydrolase_composite"/>
</dbReference>
<evidence type="ECO:0000256" key="2">
    <source>
        <dbReference type="SAM" id="Phobius"/>
    </source>
</evidence>
<dbReference type="InterPro" id="IPR010229">
    <property type="entry name" value="Pept_M38_dipep"/>
</dbReference>
<keyword evidence="2" id="KW-1133">Transmembrane helix</keyword>
<organism evidence="3 4">
    <name type="scientific">[Myrmecia] bisecta</name>
    <dbReference type="NCBI Taxonomy" id="41462"/>
    <lineage>
        <taxon>Eukaryota</taxon>
        <taxon>Viridiplantae</taxon>
        <taxon>Chlorophyta</taxon>
        <taxon>core chlorophytes</taxon>
        <taxon>Trebouxiophyceae</taxon>
        <taxon>Trebouxiales</taxon>
        <taxon>Trebouxiaceae</taxon>
        <taxon>Myrmecia</taxon>
    </lineage>
</organism>
<evidence type="ECO:0000313" key="3">
    <source>
        <dbReference type="EMBL" id="KAK9803274.1"/>
    </source>
</evidence>
<proteinExistence type="inferred from homology"/>
<dbReference type="InterPro" id="IPR050378">
    <property type="entry name" value="Metallo-dep_Hydrolases_sf"/>
</dbReference>
<dbReference type="SUPFAM" id="SSF51556">
    <property type="entry name" value="Metallo-dependent hydrolases"/>
    <property type="match status" value="1"/>
</dbReference>
<dbReference type="PANTHER" id="PTHR11647:SF1">
    <property type="entry name" value="COLLAPSIN RESPONSE MEDIATOR PROTEIN"/>
    <property type="match status" value="1"/>
</dbReference>
<keyword evidence="4" id="KW-1185">Reference proteome</keyword>
<comment type="similarity">
    <text evidence="1">Belongs to the metallo-dependent hydrolases superfamily. Hydantoinase/dihydropyrimidinase family.</text>
</comment>
<dbReference type="Gene3D" id="3.20.20.140">
    <property type="entry name" value="Metal-dependent hydrolases"/>
    <property type="match status" value="1"/>
</dbReference>
<dbReference type="GO" id="GO:0016810">
    <property type="term" value="F:hydrolase activity, acting on carbon-nitrogen (but not peptide) bonds"/>
    <property type="evidence" value="ECO:0007669"/>
    <property type="project" value="InterPro"/>
</dbReference>
<dbReference type="GO" id="GO:0008798">
    <property type="term" value="F:beta-aspartyl-peptidase activity"/>
    <property type="evidence" value="ECO:0007669"/>
    <property type="project" value="InterPro"/>
</dbReference>
<keyword evidence="2" id="KW-0812">Transmembrane</keyword>
<dbReference type="SUPFAM" id="SSF51338">
    <property type="entry name" value="Composite domain of metallo-dependent hydrolases"/>
    <property type="match status" value="1"/>
</dbReference>
<evidence type="ECO:0000256" key="1">
    <source>
        <dbReference type="ARBA" id="ARBA00008829"/>
    </source>
</evidence>
<dbReference type="Gene3D" id="2.30.40.10">
    <property type="entry name" value="Urease, subunit C, domain 1"/>
    <property type="match status" value="1"/>
</dbReference>
<evidence type="ECO:0000313" key="4">
    <source>
        <dbReference type="Proteomes" id="UP001489004"/>
    </source>
</evidence>
<dbReference type="PANTHER" id="PTHR11647">
    <property type="entry name" value="HYDRANTOINASE/DIHYDROPYRIMIDINASE FAMILY MEMBER"/>
    <property type="match status" value="1"/>
</dbReference>
<feature type="transmembrane region" description="Helical" evidence="2">
    <location>
        <begin position="545"/>
        <end position="563"/>
    </location>
</feature>
<comment type="caution">
    <text evidence="3">The sequence shown here is derived from an EMBL/GenBank/DDBJ whole genome shotgun (WGS) entry which is preliminary data.</text>
</comment>
<protein>
    <recommendedName>
        <fullName evidence="5">Isoaspartyl dipeptidase</fullName>
    </recommendedName>
</protein>
<keyword evidence="2" id="KW-0472">Membrane</keyword>